<dbReference type="RefSeq" id="WP_343163016.1">
    <property type="nucleotide sequence ID" value="NZ_JBHRSV010000028.1"/>
</dbReference>
<keyword evidence="1" id="KW-0472">Membrane</keyword>
<gene>
    <name evidence="2" type="ORF">ACFOOR_12990</name>
</gene>
<evidence type="ECO:0000313" key="3">
    <source>
        <dbReference type="Proteomes" id="UP001595379"/>
    </source>
</evidence>
<evidence type="ECO:0000256" key="1">
    <source>
        <dbReference type="SAM" id="Phobius"/>
    </source>
</evidence>
<dbReference type="Proteomes" id="UP001595379">
    <property type="component" value="Unassembled WGS sequence"/>
</dbReference>
<keyword evidence="1" id="KW-0812">Transmembrane</keyword>
<dbReference type="EMBL" id="JBHRSV010000028">
    <property type="protein sequence ID" value="MFC2927025.1"/>
    <property type="molecule type" value="Genomic_DNA"/>
</dbReference>
<reference evidence="3" key="1">
    <citation type="journal article" date="2019" name="Int. J. Syst. Evol. Microbiol.">
        <title>The Global Catalogue of Microorganisms (GCM) 10K type strain sequencing project: providing services to taxonomists for standard genome sequencing and annotation.</title>
        <authorList>
            <consortium name="The Broad Institute Genomics Platform"/>
            <consortium name="The Broad Institute Genome Sequencing Center for Infectious Disease"/>
            <person name="Wu L."/>
            <person name="Ma J."/>
        </authorList>
    </citation>
    <scope>NUCLEOTIDE SEQUENCE [LARGE SCALE GENOMIC DNA]</scope>
    <source>
        <strain evidence="3">KCTC 52487</strain>
    </source>
</reference>
<organism evidence="2 3">
    <name type="scientific">Hyphobacterium vulgare</name>
    <dbReference type="NCBI Taxonomy" id="1736751"/>
    <lineage>
        <taxon>Bacteria</taxon>
        <taxon>Pseudomonadati</taxon>
        <taxon>Pseudomonadota</taxon>
        <taxon>Alphaproteobacteria</taxon>
        <taxon>Maricaulales</taxon>
        <taxon>Maricaulaceae</taxon>
        <taxon>Hyphobacterium</taxon>
    </lineage>
</organism>
<proteinExistence type="predicted"/>
<name>A0ABV6ZZY7_9PROT</name>
<comment type="caution">
    <text evidence="2">The sequence shown here is derived from an EMBL/GenBank/DDBJ whole genome shotgun (WGS) entry which is preliminary data.</text>
</comment>
<keyword evidence="3" id="KW-1185">Reference proteome</keyword>
<accession>A0ABV6ZZY7</accession>
<feature type="transmembrane region" description="Helical" evidence="1">
    <location>
        <begin position="38"/>
        <end position="55"/>
    </location>
</feature>
<dbReference type="InterPro" id="IPR056918">
    <property type="entry name" value="8xMP"/>
</dbReference>
<dbReference type="Pfam" id="PF24838">
    <property type="entry name" value="8xMP"/>
    <property type="match status" value="1"/>
</dbReference>
<feature type="transmembrane region" description="Helical" evidence="1">
    <location>
        <begin position="117"/>
        <end position="139"/>
    </location>
</feature>
<feature type="transmembrane region" description="Helical" evidence="1">
    <location>
        <begin position="61"/>
        <end position="80"/>
    </location>
</feature>
<keyword evidence="1" id="KW-1133">Transmembrane helix</keyword>
<protein>
    <submittedName>
        <fullName evidence="2">Uncharacterized protein</fullName>
    </submittedName>
</protein>
<evidence type="ECO:0000313" key="2">
    <source>
        <dbReference type="EMBL" id="MFC2927025.1"/>
    </source>
</evidence>
<sequence length="148" mass="16530">MSAEDGAEDAPLPLSQHELDRLWELALHEERVLNERSGYFLIAHAMLLVFAVTAIDSLHPGAVLASIVIGAVMSLFWFLVNRRQQDEMKTAVMLVRDQLPGYTAYVKARSNSGLRKFGPAVFIYGIPIAVTLIWAVFAAERLFVWLTS</sequence>